<evidence type="ECO:0000256" key="1">
    <source>
        <dbReference type="SAM" id="Phobius"/>
    </source>
</evidence>
<evidence type="ECO:0000259" key="2">
    <source>
        <dbReference type="Pfam" id="PF00487"/>
    </source>
</evidence>
<keyword evidence="1" id="KW-1133">Transmembrane helix</keyword>
<dbReference type="PANTHER" id="PTHR19353">
    <property type="entry name" value="FATTY ACID DESATURASE 2"/>
    <property type="match status" value="1"/>
</dbReference>
<feature type="domain" description="Fatty acid desaturase" evidence="2">
    <location>
        <begin position="47"/>
        <end position="290"/>
    </location>
</feature>
<keyword evidence="1" id="KW-0472">Membrane</keyword>
<dbReference type="GO" id="GO:0016717">
    <property type="term" value="F:oxidoreductase activity, acting on paired donors, with oxidation of a pair of donors resulting in the reduction of molecular oxygen to two molecules of water"/>
    <property type="evidence" value="ECO:0007669"/>
    <property type="project" value="TreeGrafter"/>
</dbReference>
<feature type="transmembrane region" description="Helical" evidence="1">
    <location>
        <begin position="40"/>
        <end position="62"/>
    </location>
</feature>
<proteinExistence type="predicted"/>
<sequence>MMSLFKKYKSTYYQSCKDLLKHTFAYSVSLFYMWNFRNSYISILTIPLVSLMIIKTFVIFHDCGHNSYTPNKKLNYILGSILGIFCLTPYCWHYVHNQHHLTSGNKENELHHSYNETVYITFKEYRDMQWKRHIYRLLMNPVIFFTIIPSLKFFVMNRGSEIFYKYFNYLHKPSMKLILFDTILNNSGLLLLLYYINKYGILYHYIYSNMIAFTIGMILFHNQHTYNPPYVTNNEKWNKRDSGLKGSSFIQIPQFLKFFTSGIEYHHIHHINASIPGYNIKKLHEEIINTTDEFNTITCLSMSECYNNIWLSLYDEDNNKYISFTDAESKI</sequence>
<dbReference type="PANTHER" id="PTHR19353:SF73">
    <property type="entry name" value="FATTY ACID DESATURASE"/>
    <property type="match status" value="1"/>
</dbReference>
<dbReference type="EMBL" id="MN739509">
    <property type="protein sequence ID" value="QHT09305.1"/>
    <property type="molecule type" value="Genomic_DNA"/>
</dbReference>
<name>A0A6C0D0S5_9ZZZZ</name>
<feature type="transmembrane region" description="Helical" evidence="1">
    <location>
        <begin position="177"/>
        <end position="196"/>
    </location>
</feature>
<dbReference type="AlphaFoldDB" id="A0A6C0D0S5"/>
<reference evidence="3" key="1">
    <citation type="journal article" date="2020" name="Nature">
        <title>Giant virus diversity and host interactions through global metagenomics.</title>
        <authorList>
            <person name="Schulz F."/>
            <person name="Roux S."/>
            <person name="Paez-Espino D."/>
            <person name="Jungbluth S."/>
            <person name="Walsh D.A."/>
            <person name="Denef V.J."/>
            <person name="McMahon K.D."/>
            <person name="Konstantinidis K.T."/>
            <person name="Eloe-Fadrosh E.A."/>
            <person name="Kyrpides N.C."/>
            <person name="Woyke T."/>
        </authorList>
    </citation>
    <scope>NUCLEOTIDE SEQUENCE</scope>
    <source>
        <strain evidence="3">GVMAG-M-3300023110-24</strain>
    </source>
</reference>
<organism evidence="3">
    <name type="scientific">viral metagenome</name>
    <dbReference type="NCBI Taxonomy" id="1070528"/>
    <lineage>
        <taxon>unclassified sequences</taxon>
        <taxon>metagenomes</taxon>
        <taxon>organismal metagenomes</taxon>
    </lineage>
</organism>
<dbReference type="InterPro" id="IPR005804">
    <property type="entry name" value="FA_desaturase_dom"/>
</dbReference>
<feature type="transmembrane region" description="Helical" evidence="1">
    <location>
        <begin position="202"/>
        <end position="220"/>
    </location>
</feature>
<accession>A0A6C0D0S5</accession>
<evidence type="ECO:0000313" key="3">
    <source>
        <dbReference type="EMBL" id="QHT09305.1"/>
    </source>
</evidence>
<dbReference type="InterPro" id="IPR012171">
    <property type="entry name" value="Fatty_acid_desaturase"/>
</dbReference>
<keyword evidence="1" id="KW-0812">Transmembrane</keyword>
<feature type="transmembrane region" description="Helical" evidence="1">
    <location>
        <begin position="74"/>
        <end position="95"/>
    </location>
</feature>
<dbReference type="GO" id="GO:0006629">
    <property type="term" value="P:lipid metabolic process"/>
    <property type="evidence" value="ECO:0007669"/>
    <property type="project" value="InterPro"/>
</dbReference>
<dbReference type="Pfam" id="PF00487">
    <property type="entry name" value="FA_desaturase"/>
    <property type="match status" value="1"/>
</dbReference>
<protein>
    <recommendedName>
        <fullName evidence="2">Fatty acid desaturase domain-containing protein</fullName>
    </recommendedName>
</protein>
<feature type="transmembrane region" description="Helical" evidence="1">
    <location>
        <begin position="134"/>
        <end position="156"/>
    </location>
</feature>
<dbReference type="GO" id="GO:0016020">
    <property type="term" value="C:membrane"/>
    <property type="evidence" value="ECO:0007669"/>
    <property type="project" value="TreeGrafter"/>
</dbReference>